<proteinExistence type="predicted"/>
<dbReference type="Proteomes" id="UP000887565">
    <property type="component" value="Unplaced"/>
</dbReference>
<evidence type="ECO:0000313" key="2">
    <source>
        <dbReference type="Proteomes" id="UP000887565"/>
    </source>
</evidence>
<name>A0A915HK16_ROMCU</name>
<keyword evidence="1" id="KW-0663">Pyridoxal phosphate</keyword>
<dbReference type="WBParaSite" id="nRc.2.0.1.t01795-RA">
    <property type="protein sequence ID" value="nRc.2.0.1.t01795-RA"/>
    <property type="gene ID" value="nRc.2.0.1.g01795"/>
</dbReference>
<accession>A0A915HK16</accession>
<organism evidence="2 3">
    <name type="scientific">Romanomermis culicivorax</name>
    <name type="common">Nematode worm</name>
    <dbReference type="NCBI Taxonomy" id="13658"/>
    <lineage>
        <taxon>Eukaryota</taxon>
        <taxon>Metazoa</taxon>
        <taxon>Ecdysozoa</taxon>
        <taxon>Nematoda</taxon>
        <taxon>Enoplea</taxon>
        <taxon>Dorylaimia</taxon>
        <taxon>Mermithida</taxon>
        <taxon>Mermithoidea</taxon>
        <taxon>Mermithidae</taxon>
        <taxon>Romanomermis</taxon>
    </lineage>
</organism>
<keyword evidence="2" id="KW-1185">Reference proteome</keyword>
<dbReference type="PANTHER" id="PTHR43092:SF2">
    <property type="entry name" value="HERCYNYLCYSTEINE SULFOXIDE LYASE"/>
    <property type="match status" value="1"/>
</dbReference>
<dbReference type="InterPro" id="IPR015424">
    <property type="entry name" value="PyrdxlP-dep_Trfase"/>
</dbReference>
<dbReference type="PANTHER" id="PTHR43092">
    <property type="entry name" value="L-CYSTEINE DESULFHYDRASE"/>
    <property type="match status" value="1"/>
</dbReference>
<evidence type="ECO:0000313" key="3">
    <source>
        <dbReference type="WBParaSite" id="nRc.2.0.1.t01795-RA"/>
    </source>
</evidence>
<sequence>MAIISAPPTPLTVACVVKSGSPPKICLETENDSFASNAKPLVDKGVRHFRKYFQLEDGYTNLNHGGFGASPKVVGLCAEYWRKRMEANPDRWYRYELKSKLDVVLKSMASFMSVKDYEDLVLVPNVSAAYGAILGSIGMKTNDVMHLTKSTSNFLEDVTYTADEHFIFKENYSIINDQKYIKIDILLLDPPKIVTQKDNNGCMILNEMYGYK</sequence>
<dbReference type="SUPFAM" id="SSF53383">
    <property type="entry name" value="PLP-dependent transferases"/>
    <property type="match status" value="1"/>
</dbReference>
<dbReference type="AlphaFoldDB" id="A0A915HK16"/>
<reference evidence="3" key="1">
    <citation type="submission" date="2022-11" db="UniProtKB">
        <authorList>
            <consortium name="WormBaseParasite"/>
        </authorList>
    </citation>
    <scope>IDENTIFICATION</scope>
</reference>
<evidence type="ECO:0000256" key="1">
    <source>
        <dbReference type="ARBA" id="ARBA00022898"/>
    </source>
</evidence>
<protein>
    <submittedName>
        <fullName evidence="3">Uncharacterized protein</fullName>
    </submittedName>
</protein>